<feature type="transmembrane region" description="Helical" evidence="8">
    <location>
        <begin position="141"/>
        <end position="162"/>
    </location>
</feature>
<sequence>MEWALPQWGQLITLFIIATAMGMDAFSLGLGMGMRGILLRQVMLTSVSVGFFHMFMPMVGIAIGRILGVLVEQIAVMIGGGLLIFLGINMVYQAWGKSRANTSNNTANVSSIWGVLLFSLSVSLDSLSAGFSLGLFEVDTILAVLLFGWISMLMAGTGLLLGRHVSTWIGGYGEAVGGMILIGLGLRFLV</sequence>
<protein>
    <recommendedName>
        <fullName evidence="8">Putative manganese efflux pump MntP</fullName>
    </recommendedName>
</protein>
<comment type="subcellular location">
    <subcellularLocation>
        <location evidence="8">Cell membrane</location>
        <topology evidence="8">Multi-pass membrane protein</topology>
    </subcellularLocation>
</comment>
<organism evidence="9 10">
    <name type="scientific">Desmospora activa DSM 45169</name>
    <dbReference type="NCBI Taxonomy" id="1121389"/>
    <lineage>
        <taxon>Bacteria</taxon>
        <taxon>Bacillati</taxon>
        <taxon>Bacillota</taxon>
        <taxon>Bacilli</taxon>
        <taxon>Bacillales</taxon>
        <taxon>Thermoactinomycetaceae</taxon>
        <taxon>Desmospora</taxon>
    </lineage>
</organism>
<comment type="function">
    <text evidence="8">Probably functions as a manganese efflux pump.</text>
</comment>
<evidence type="ECO:0000256" key="8">
    <source>
        <dbReference type="HAMAP-Rule" id="MF_01521"/>
    </source>
</evidence>
<feature type="transmembrane region" description="Helical" evidence="8">
    <location>
        <begin position="112"/>
        <end position="135"/>
    </location>
</feature>
<keyword evidence="6 8" id="KW-0472">Membrane</keyword>
<keyword evidence="3 8" id="KW-0812">Transmembrane</keyword>
<accession>A0A2T4Z4F3</accession>
<evidence type="ECO:0000256" key="6">
    <source>
        <dbReference type="ARBA" id="ARBA00023136"/>
    </source>
</evidence>
<dbReference type="GO" id="GO:0005886">
    <property type="term" value="C:plasma membrane"/>
    <property type="evidence" value="ECO:0007669"/>
    <property type="project" value="UniProtKB-SubCell"/>
</dbReference>
<dbReference type="Proteomes" id="UP000241639">
    <property type="component" value="Unassembled WGS sequence"/>
</dbReference>
<dbReference type="Pfam" id="PF02659">
    <property type="entry name" value="Mntp"/>
    <property type="match status" value="1"/>
</dbReference>
<evidence type="ECO:0000313" key="9">
    <source>
        <dbReference type="EMBL" id="PTM56767.1"/>
    </source>
</evidence>
<evidence type="ECO:0000256" key="7">
    <source>
        <dbReference type="ARBA" id="ARBA00023211"/>
    </source>
</evidence>
<keyword evidence="7 8" id="KW-0464">Manganese</keyword>
<feature type="transmembrane region" description="Helical" evidence="8">
    <location>
        <begin position="169"/>
        <end position="189"/>
    </location>
</feature>
<gene>
    <name evidence="8" type="primary">mntP</name>
    <name evidence="9" type="ORF">C8J48_3092</name>
</gene>
<name>A0A2T4Z4F3_9BACL</name>
<keyword evidence="5 8" id="KW-0406">Ion transport</keyword>
<feature type="transmembrane region" description="Helical" evidence="8">
    <location>
        <begin position="12"/>
        <end position="30"/>
    </location>
</feature>
<comment type="similarity">
    <text evidence="8">Belongs to the MntP (TC 9.B.29) family.</text>
</comment>
<feature type="transmembrane region" description="Helical" evidence="8">
    <location>
        <begin position="42"/>
        <end position="68"/>
    </location>
</feature>
<dbReference type="RefSeq" id="WP_107728071.1">
    <property type="nucleotide sequence ID" value="NZ_PZZP01000002.1"/>
</dbReference>
<keyword evidence="4 8" id="KW-1133">Transmembrane helix</keyword>
<proteinExistence type="inferred from homology"/>
<evidence type="ECO:0000313" key="10">
    <source>
        <dbReference type="Proteomes" id="UP000241639"/>
    </source>
</evidence>
<dbReference type="InterPro" id="IPR022929">
    <property type="entry name" value="Put_MntP"/>
</dbReference>
<reference evidence="9 10" key="1">
    <citation type="submission" date="2018-04" db="EMBL/GenBank/DDBJ databases">
        <title>Genomic Encyclopedia of Archaeal and Bacterial Type Strains, Phase II (KMG-II): from individual species to whole genera.</title>
        <authorList>
            <person name="Goeker M."/>
        </authorList>
    </citation>
    <scope>NUCLEOTIDE SEQUENCE [LARGE SCALE GENOMIC DNA]</scope>
    <source>
        <strain evidence="9 10">DSM 45169</strain>
    </source>
</reference>
<evidence type="ECO:0000256" key="4">
    <source>
        <dbReference type="ARBA" id="ARBA00022989"/>
    </source>
</evidence>
<dbReference type="HAMAP" id="MF_01521">
    <property type="entry name" value="MntP_pump"/>
    <property type="match status" value="1"/>
</dbReference>
<keyword evidence="1 8" id="KW-0813">Transport</keyword>
<comment type="caution">
    <text evidence="9">The sequence shown here is derived from an EMBL/GenBank/DDBJ whole genome shotgun (WGS) entry which is preliminary data.</text>
</comment>
<feature type="transmembrane region" description="Helical" evidence="8">
    <location>
        <begin position="74"/>
        <end position="92"/>
    </location>
</feature>
<evidence type="ECO:0000256" key="5">
    <source>
        <dbReference type="ARBA" id="ARBA00023065"/>
    </source>
</evidence>
<evidence type="ECO:0000256" key="1">
    <source>
        <dbReference type="ARBA" id="ARBA00022448"/>
    </source>
</evidence>
<dbReference type="OrthoDB" id="1679700at2"/>
<dbReference type="PANTHER" id="PTHR35529:SF1">
    <property type="entry name" value="MANGANESE EFFLUX PUMP MNTP-RELATED"/>
    <property type="match status" value="1"/>
</dbReference>
<dbReference type="GO" id="GO:0005384">
    <property type="term" value="F:manganese ion transmembrane transporter activity"/>
    <property type="evidence" value="ECO:0007669"/>
    <property type="project" value="UniProtKB-UniRule"/>
</dbReference>
<evidence type="ECO:0000256" key="3">
    <source>
        <dbReference type="ARBA" id="ARBA00022692"/>
    </source>
</evidence>
<keyword evidence="10" id="KW-1185">Reference proteome</keyword>
<dbReference type="PANTHER" id="PTHR35529">
    <property type="entry name" value="MANGANESE EFFLUX PUMP MNTP-RELATED"/>
    <property type="match status" value="1"/>
</dbReference>
<dbReference type="EMBL" id="PZZP01000002">
    <property type="protein sequence ID" value="PTM56767.1"/>
    <property type="molecule type" value="Genomic_DNA"/>
</dbReference>
<evidence type="ECO:0000256" key="2">
    <source>
        <dbReference type="ARBA" id="ARBA00022475"/>
    </source>
</evidence>
<dbReference type="InterPro" id="IPR003810">
    <property type="entry name" value="Mntp/YtaF"/>
</dbReference>
<keyword evidence="2 8" id="KW-1003">Cell membrane</keyword>
<dbReference type="AlphaFoldDB" id="A0A2T4Z4F3"/>